<sequence length="409" mass="43931">MLAGLLVDSRVKSFDQLPTCVAQHAAPAGFTDVLIYLVDLQRDVLRLLTGQGLDAAQGAEECQPEILVQGTVAGRAFQYGRIVGVAGTAGGTHSWWVPLLDGTERLGVLHMESSCGDADVQESMSALASLVARLVVGARSFSDSYARLSRAEPMNVAAEMQWQLSPPRAYADDRVTIGAVMEPVYQVSGDAYDYATAGDVVHLSLFDAMGHDTAAGLTANLAMSACRNRRRQGTGLADLGDAIEEVLLEQFGADHYVTGVLADLDTTTGVLTWVNRGHHPPVVIRGGRWTTLLDCPPAHPMGSDLGLPTVLCHEQMQPGDRLVLYTDGITEARTPGGEEFGLSAFMDYLTRHHADGLPVSETLRRLMRAHLRHHHGELQDDATILVCEWHGTLAPSHTTAPASVFVPPS</sequence>
<dbReference type="SUPFAM" id="SSF55781">
    <property type="entry name" value="GAF domain-like"/>
    <property type="match status" value="1"/>
</dbReference>
<dbReference type="AlphaFoldDB" id="A0A926L5F1"/>
<comment type="caution">
    <text evidence="3">The sequence shown here is derived from an EMBL/GenBank/DDBJ whole genome shotgun (WGS) entry which is preliminary data.</text>
</comment>
<dbReference type="PANTHER" id="PTHR43156">
    <property type="entry name" value="STAGE II SPORULATION PROTEIN E-RELATED"/>
    <property type="match status" value="1"/>
</dbReference>
<organism evidence="3 4">
    <name type="scientific">Streptomyces griseicoloratus</name>
    <dbReference type="NCBI Taxonomy" id="2752516"/>
    <lineage>
        <taxon>Bacteria</taxon>
        <taxon>Bacillati</taxon>
        <taxon>Actinomycetota</taxon>
        <taxon>Actinomycetes</taxon>
        <taxon>Kitasatosporales</taxon>
        <taxon>Streptomycetaceae</taxon>
        <taxon>Streptomyces</taxon>
    </lineage>
</organism>
<proteinExistence type="predicted"/>
<keyword evidence="4" id="KW-1185">Reference proteome</keyword>
<dbReference type="SUPFAM" id="SSF81606">
    <property type="entry name" value="PP2C-like"/>
    <property type="match status" value="1"/>
</dbReference>
<dbReference type="InterPro" id="IPR036457">
    <property type="entry name" value="PPM-type-like_dom_sf"/>
</dbReference>
<name>A0A926L5F1_9ACTN</name>
<dbReference type="Pfam" id="PF07228">
    <property type="entry name" value="SpoIIE"/>
    <property type="match status" value="1"/>
</dbReference>
<gene>
    <name evidence="3" type="ORF">H0H10_21720</name>
</gene>
<dbReference type="InterPro" id="IPR052016">
    <property type="entry name" value="Bact_Sigma-Reg"/>
</dbReference>
<feature type="domain" description="PPM-type phosphatase" evidence="2">
    <location>
        <begin position="172"/>
        <end position="389"/>
    </location>
</feature>
<accession>A0A926L5F1</accession>
<evidence type="ECO:0000256" key="1">
    <source>
        <dbReference type="ARBA" id="ARBA00022801"/>
    </source>
</evidence>
<keyword evidence="1" id="KW-0378">Hydrolase</keyword>
<evidence type="ECO:0000313" key="3">
    <source>
        <dbReference type="EMBL" id="MBD0421739.1"/>
    </source>
</evidence>
<dbReference type="InterPro" id="IPR001932">
    <property type="entry name" value="PPM-type_phosphatase-like_dom"/>
</dbReference>
<evidence type="ECO:0000313" key="4">
    <source>
        <dbReference type="Proteomes" id="UP000621210"/>
    </source>
</evidence>
<dbReference type="RefSeq" id="WP_188182957.1">
    <property type="nucleotide sequence ID" value="NZ_JACVQF010000200.1"/>
</dbReference>
<protein>
    <submittedName>
        <fullName evidence="3">Serine/threonine-protein phosphatase</fullName>
    </submittedName>
</protein>
<reference evidence="3" key="2">
    <citation type="submission" date="2020-09" db="EMBL/GenBank/DDBJ databases">
        <authorList>
            <person name="Luo X."/>
        </authorList>
    </citation>
    <scope>NUCLEOTIDE SEQUENCE</scope>
    <source>
        <strain evidence="3">TRM S81-3</strain>
    </source>
</reference>
<reference evidence="3" key="1">
    <citation type="submission" date="2020-09" db="EMBL/GenBank/DDBJ databases">
        <title>Streptomyces grisecoloratus sp. nov., isolated from cotton soil.</title>
        <authorList>
            <person name="Xing L."/>
        </authorList>
    </citation>
    <scope>NUCLEOTIDE SEQUENCE</scope>
    <source>
        <strain evidence="3">TRM S81-3</strain>
    </source>
</reference>
<dbReference type="Proteomes" id="UP000621210">
    <property type="component" value="Unassembled WGS sequence"/>
</dbReference>
<dbReference type="PANTHER" id="PTHR43156:SF2">
    <property type="entry name" value="STAGE II SPORULATION PROTEIN E"/>
    <property type="match status" value="1"/>
</dbReference>
<evidence type="ECO:0000259" key="2">
    <source>
        <dbReference type="SMART" id="SM00331"/>
    </source>
</evidence>
<dbReference type="Gene3D" id="3.60.40.10">
    <property type="entry name" value="PPM-type phosphatase domain"/>
    <property type="match status" value="1"/>
</dbReference>
<dbReference type="SMART" id="SM00331">
    <property type="entry name" value="PP2C_SIG"/>
    <property type="match status" value="1"/>
</dbReference>
<dbReference type="GO" id="GO:0016791">
    <property type="term" value="F:phosphatase activity"/>
    <property type="evidence" value="ECO:0007669"/>
    <property type="project" value="TreeGrafter"/>
</dbReference>
<dbReference type="EMBL" id="JACVQF010000200">
    <property type="protein sequence ID" value="MBD0421739.1"/>
    <property type="molecule type" value="Genomic_DNA"/>
</dbReference>